<evidence type="ECO:0000256" key="4">
    <source>
        <dbReference type="ARBA" id="ARBA00022705"/>
    </source>
</evidence>
<keyword evidence="4 14" id="KW-0235">DNA replication</keyword>
<comment type="catalytic activity">
    <reaction evidence="12 14">
        <text>ATP + H2O = ADP + phosphate + H(+)</text>
        <dbReference type="Rhea" id="RHEA:13065"/>
        <dbReference type="ChEBI" id="CHEBI:15377"/>
        <dbReference type="ChEBI" id="CHEBI:15378"/>
        <dbReference type="ChEBI" id="CHEBI:30616"/>
        <dbReference type="ChEBI" id="CHEBI:43474"/>
        <dbReference type="ChEBI" id="CHEBI:456216"/>
        <dbReference type="EC" id="5.6.2.3"/>
    </reaction>
</comment>
<evidence type="ECO:0000256" key="8">
    <source>
        <dbReference type="ARBA" id="ARBA00022840"/>
    </source>
</evidence>
<evidence type="ECO:0000256" key="3">
    <source>
        <dbReference type="ARBA" id="ARBA00022515"/>
    </source>
</evidence>
<comment type="subunit">
    <text evidence="2">Homohexamer.</text>
</comment>
<dbReference type="GO" id="GO:0006269">
    <property type="term" value="P:DNA replication, synthesis of primer"/>
    <property type="evidence" value="ECO:0007669"/>
    <property type="project" value="UniProtKB-UniRule"/>
</dbReference>
<name>A0A7Y0DZ52_9PROT</name>
<dbReference type="InterPro" id="IPR007692">
    <property type="entry name" value="DNA_helicase_DnaB"/>
</dbReference>
<dbReference type="PROSITE" id="PS51199">
    <property type="entry name" value="SF4_HELICASE"/>
    <property type="match status" value="1"/>
</dbReference>
<feature type="region of interest" description="Disordered" evidence="15">
    <location>
        <begin position="1"/>
        <end position="34"/>
    </location>
</feature>
<evidence type="ECO:0000256" key="12">
    <source>
        <dbReference type="ARBA" id="ARBA00048954"/>
    </source>
</evidence>
<dbReference type="CDD" id="cd00984">
    <property type="entry name" value="DnaB_C"/>
    <property type="match status" value="1"/>
</dbReference>
<evidence type="ECO:0000256" key="6">
    <source>
        <dbReference type="ARBA" id="ARBA00022801"/>
    </source>
</evidence>
<comment type="similarity">
    <text evidence="1 14">Belongs to the helicase family. DnaB subfamily.</text>
</comment>
<dbReference type="PANTHER" id="PTHR30153">
    <property type="entry name" value="REPLICATIVE DNA HELICASE DNAB"/>
    <property type="match status" value="1"/>
</dbReference>
<evidence type="ECO:0000256" key="2">
    <source>
        <dbReference type="ARBA" id="ARBA00011643"/>
    </source>
</evidence>
<dbReference type="Gene3D" id="3.40.50.300">
    <property type="entry name" value="P-loop containing nucleotide triphosphate hydrolases"/>
    <property type="match status" value="1"/>
</dbReference>
<dbReference type="InterPro" id="IPR016136">
    <property type="entry name" value="DNA_helicase_N/primase_C"/>
</dbReference>
<feature type="domain" description="SF4 helicase" evidence="16">
    <location>
        <begin position="207"/>
        <end position="512"/>
    </location>
</feature>
<dbReference type="SUPFAM" id="SSF48024">
    <property type="entry name" value="N-terminal domain of DnaB helicase"/>
    <property type="match status" value="1"/>
</dbReference>
<evidence type="ECO:0000313" key="18">
    <source>
        <dbReference type="Proteomes" id="UP000539372"/>
    </source>
</evidence>
<dbReference type="Gene3D" id="1.10.860.10">
    <property type="entry name" value="DNAb Helicase, Chain A"/>
    <property type="match status" value="1"/>
</dbReference>
<dbReference type="EC" id="5.6.2.3" evidence="13 14"/>
<keyword evidence="10" id="KW-0413">Isomerase</keyword>
<dbReference type="InterPro" id="IPR027417">
    <property type="entry name" value="P-loop_NTPase"/>
</dbReference>
<keyword evidence="7 14" id="KW-0347">Helicase</keyword>
<dbReference type="NCBIfam" id="TIGR00665">
    <property type="entry name" value="DnaB"/>
    <property type="match status" value="1"/>
</dbReference>
<comment type="caution">
    <text evidence="17">The sequence shown here is derived from an EMBL/GenBank/DDBJ whole genome shotgun (WGS) entry which is preliminary data.</text>
</comment>
<gene>
    <name evidence="17" type="ORF">HH303_07320</name>
</gene>
<dbReference type="Pfam" id="PF03796">
    <property type="entry name" value="DnaB_C"/>
    <property type="match status" value="1"/>
</dbReference>
<dbReference type="AlphaFoldDB" id="A0A7Y0DZ52"/>
<comment type="function">
    <text evidence="11 14">The main replicative DNA helicase, it participates in initiation and elongation during chromosome replication. Travels ahead of the DNA replisome, separating dsDNA into templates for DNA synthesis. A processive ATP-dependent 5'-3' DNA helicase it has DNA-dependent ATPase activity.</text>
</comment>
<keyword evidence="8 14" id="KW-0067">ATP-binding</keyword>
<evidence type="ECO:0000256" key="15">
    <source>
        <dbReference type="SAM" id="MobiDB-lite"/>
    </source>
</evidence>
<dbReference type="SUPFAM" id="SSF52540">
    <property type="entry name" value="P-loop containing nucleoside triphosphate hydrolases"/>
    <property type="match status" value="1"/>
</dbReference>
<keyword evidence="5 14" id="KW-0547">Nucleotide-binding</keyword>
<dbReference type="GO" id="GO:0043139">
    <property type="term" value="F:5'-3' DNA helicase activity"/>
    <property type="evidence" value="ECO:0007669"/>
    <property type="project" value="UniProtKB-EC"/>
</dbReference>
<dbReference type="GO" id="GO:1990077">
    <property type="term" value="C:primosome complex"/>
    <property type="evidence" value="ECO:0007669"/>
    <property type="project" value="UniProtKB-UniRule"/>
</dbReference>
<keyword evidence="3 14" id="KW-0639">Primosome</keyword>
<evidence type="ECO:0000256" key="10">
    <source>
        <dbReference type="ARBA" id="ARBA00023235"/>
    </source>
</evidence>
<proteinExistence type="inferred from homology"/>
<keyword evidence="6 14" id="KW-0378">Hydrolase</keyword>
<dbReference type="PANTHER" id="PTHR30153:SF2">
    <property type="entry name" value="REPLICATIVE DNA HELICASE"/>
    <property type="match status" value="1"/>
</dbReference>
<evidence type="ECO:0000313" key="17">
    <source>
        <dbReference type="EMBL" id="NMM44282.1"/>
    </source>
</evidence>
<sequence>MNDTADGAGASNIRPLHTDKQNGQDGTAKPFRQPPHNAEVEQALIGAILRNNRAIEAAADLLAPSHFYVPEHQRLYGHIKTLIDKGQVASPATLSHIAESDELLREAGGTAYLYELATNVVTVLNSGEYAKTIHDLYLKRELIGLGEEVVTDAYDSHDLDFTADKQIEKAEQRLYNLASTGNLDQMVKSIDTAAKQALLMAEQAFKRDSHVVGITTGFRDVDERLGGLHGSDLLILAGRPAMGKTALATNIAYNAASAYKKIVTEDGKEIEEGGVVLFFSLEMSAEQLAGRLISTCSGVASDRIRRGDIQTEEFERIVVASQELSRIPLYIDDTPALTITGLRQRARRVQRQHGLHLIIVDYLQLLQGPPDKRIDNRVQEVSEITRGLKTLAKELNVPVLALSQLSRQVENREDKRPQLSDLRESGSIEQDADVVSFVYRPEYYLEKEFPEQRPNESPEKFEERRLRHEQALVEKRNVAELVIAKQRHGPVGIVELFFNGELTLFDDLDRQHGGEGFQ</sequence>
<dbReference type="GO" id="GO:0005829">
    <property type="term" value="C:cytosol"/>
    <property type="evidence" value="ECO:0007669"/>
    <property type="project" value="TreeGrafter"/>
</dbReference>
<evidence type="ECO:0000256" key="13">
    <source>
        <dbReference type="NCBIfam" id="TIGR00665"/>
    </source>
</evidence>
<dbReference type="Pfam" id="PF00772">
    <property type="entry name" value="DnaB"/>
    <property type="match status" value="1"/>
</dbReference>
<evidence type="ECO:0000256" key="9">
    <source>
        <dbReference type="ARBA" id="ARBA00023125"/>
    </source>
</evidence>
<dbReference type="GO" id="GO:0003677">
    <property type="term" value="F:DNA binding"/>
    <property type="evidence" value="ECO:0007669"/>
    <property type="project" value="UniProtKB-UniRule"/>
</dbReference>
<keyword evidence="9 14" id="KW-0238">DNA-binding</keyword>
<evidence type="ECO:0000256" key="11">
    <source>
        <dbReference type="ARBA" id="ARBA00044932"/>
    </source>
</evidence>
<evidence type="ECO:0000256" key="7">
    <source>
        <dbReference type="ARBA" id="ARBA00022806"/>
    </source>
</evidence>
<evidence type="ECO:0000256" key="1">
    <source>
        <dbReference type="ARBA" id="ARBA00008428"/>
    </source>
</evidence>
<dbReference type="InterPro" id="IPR036185">
    <property type="entry name" value="DNA_heli_DnaB-like_N_sf"/>
</dbReference>
<dbReference type="GO" id="GO:0005524">
    <property type="term" value="F:ATP binding"/>
    <property type="evidence" value="ECO:0007669"/>
    <property type="project" value="UniProtKB-UniRule"/>
</dbReference>
<evidence type="ECO:0000256" key="5">
    <source>
        <dbReference type="ARBA" id="ARBA00022741"/>
    </source>
</evidence>
<organism evidence="17 18">
    <name type="scientific">Pacificispira spongiicola</name>
    <dbReference type="NCBI Taxonomy" id="2729598"/>
    <lineage>
        <taxon>Bacteria</taxon>
        <taxon>Pseudomonadati</taxon>
        <taxon>Pseudomonadota</taxon>
        <taxon>Alphaproteobacteria</taxon>
        <taxon>Rhodospirillales</taxon>
        <taxon>Rhodospirillaceae</taxon>
        <taxon>Pacificispira</taxon>
    </lineage>
</organism>
<dbReference type="EMBL" id="JABBNT010000002">
    <property type="protein sequence ID" value="NMM44282.1"/>
    <property type="molecule type" value="Genomic_DNA"/>
</dbReference>
<accession>A0A7Y0DZ52</accession>
<dbReference type="GO" id="GO:0016787">
    <property type="term" value="F:hydrolase activity"/>
    <property type="evidence" value="ECO:0007669"/>
    <property type="project" value="UniProtKB-KW"/>
</dbReference>
<dbReference type="NCBIfam" id="NF006606">
    <property type="entry name" value="PRK09165.1"/>
    <property type="match status" value="1"/>
</dbReference>
<reference evidence="17 18" key="1">
    <citation type="submission" date="2020-04" db="EMBL/GenBank/DDBJ databases">
        <title>Rhodospirillaceae bacterium KN72 isolated from deep sea.</title>
        <authorList>
            <person name="Zhang D.-C."/>
        </authorList>
    </citation>
    <scope>NUCLEOTIDE SEQUENCE [LARGE SCALE GENOMIC DNA]</scope>
    <source>
        <strain evidence="17 18">KN72</strain>
    </source>
</reference>
<protein>
    <recommendedName>
        <fullName evidence="13 14">Replicative DNA helicase</fullName>
        <ecNumber evidence="13 14">5.6.2.3</ecNumber>
    </recommendedName>
</protein>
<evidence type="ECO:0000256" key="14">
    <source>
        <dbReference type="RuleBase" id="RU362085"/>
    </source>
</evidence>
<dbReference type="Proteomes" id="UP000539372">
    <property type="component" value="Unassembled WGS sequence"/>
</dbReference>
<evidence type="ECO:0000259" key="16">
    <source>
        <dbReference type="PROSITE" id="PS51199"/>
    </source>
</evidence>
<keyword evidence="18" id="KW-1185">Reference proteome</keyword>
<dbReference type="InterPro" id="IPR007694">
    <property type="entry name" value="DNA_helicase_DnaB-like_C"/>
</dbReference>
<dbReference type="InterPro" id="IPR007693">
    <property type="entry name" value="DNA_helicase_DnaB-like_N"/>
</dbReference>